<evidence type="ECO:0000313" key="4">
    <source>
        <dbReference type="Proteomes" id="UP001211065"/>
    </source>
</evidence>
<sequence length="191" mass="21034">DLNNPSTASTEQSLSPTPSPSPPSPIPEVIQDPQERLEAAKNKLEGLNTRLSNRATVPSNIGSFRISIVGDSGIGKTCFVQSLLSIPEITLAESLPKTDGSPSICEVRASTIPSQELHVNEEPLNLTFIDTPGFGSIVDTLQVIRPVVDYHQQQFTKTDRIFNREISSTQLQKFLKAVFDIYIYVLKKKLK</sequence>
<gene>
    <name evidence="3" type="primary">SEPT7_1</name>
    <name evidence="3" type="ORF">HK099_005305</name>
</gene>
<dbReference type="InterPro" id="IPR030379">
    <property type="entry name" value="G_SEPTIN_dom"/>
</dbReference>
<dbReference type="AlphaFoldDB" id="A0AAD5TZG3"/>
<dbReference type="PROSITE" id="PS51719">
    <property type="entry name" value="G_SEPTIN"/>
    <property type="match status" value="1"/>
</dbReference>
<evidence type="ECO:0000259" key="2">
    <source>
        <dbReference type="PROSITE" id="PS51719"/>
    </source>
</evidence>
<organism evidence="3 4">
    <name type="scientific">Clydaea vesicula</name>
    <dbReference type="NCBI Taxonomy" id="447962"/>
    <lineage>
        <taxon>Eukaryota</taxon>
        <taxon>Fungi</taxon>
        <taxon>Fungi incertae sedis</taxon>
        <taxon>Chytridiomycota</taxon>
        <taxon>Chytridiomycota incertae sedis</taxon>
        <taxon>Chytridiomycetes</taxon>
        <taxon>Lobulomycetales</taxon>
        <taxon>Lobulomycetaceae</taxon>
        <taxon>Clydaea</taxon>
    </lineage>
</organism>
<feature type="compositionally biased region" description="Pro residues" evidence="1">
    <location>
        <begin position="17"/>
        <end position="26"/>
    </location>
</feature>
<reference evidence="3" key="1">
    <citation type="submission" date="2020-05" db="EMBL/GenBank/DDBJ databases">
        <title>Phylogenomic resolution of chytrid fungi.</title>
        <authorList>
            <person name="Stajich J.E."/>
            <person name="Amses K."/>
            <person name="Simmons R."/>
            <person name="Seto K."/>
            <person name="Myers J."/>
            <person name="Bonds A."/>
            <person name="Quandt C.A."/>
            <person name="Barry K."/>
            <person name="Liu P."/>
            <person name="Grigoriev I."/>
            <person name="Longcore J.E."/>
            <person name="James T.Y."/>
        </authorList>
    </citation>
    <scope>NUCLEOTIDE SEQUENCE</scope>
    <source>
        <strain evidence="3">JEL0476</strain>
    </source>
</reference>
<keyword evidence="4" id="KW-1185">Reference proteome</keyword>
<comment type="caution">
    <text evidence="3">The sequence shown here is derived from an EMBL/GenBank/DDBJ whole genome shotgun (WGS) entry which is preliminary data.</text>
</comment>
<dbReference type="InterPro" id="IPR027417">
    <property type="entry name" value="P-loop_NTPase"/>
</dbReference>
<dbReference type="GO" id="GO:0005525">
    <property type="term" value="F:GTP binding"/>
    <property type="evidence" value="ECO:0007669"/>
    <property type="project" value="InterPro"/>
</dbReference>
<dbReference type="EMBL" id="JADGJW010000405">
    <property type="protein sequence ID" value="KAJ3217890.1"/>
    <property type="molecule type" value="Genomic_DNA"/>
</dbReference>
<feature type="region of interest" description="Disordered" evidence="1">
    <location>
        <begin position="1"/>
        <end position="30"/>
    </location>
</feature>
<feature type="domain" description="Septin-type G" evidence="2">
    <location>
        <begin position="60"/>
        <end position="191"/>
    </location>
</feature>
<evidence type="ECO:0000256" key="1">
    <source>
        <dbReference type="SAM" id="MobiDB-lite"/>
    </source>
</evidence>
<feature type="compositionally biased region" description="Polar residues" evidence="1">
    <location>
        <begin position="1"/>
        <end position="12"/>
    </location>
</feature>
<protein>
    <submittedName>
        <fullName evidence="3">Septin 4</fullName>
    </submittedName>
</protein>
<dbReference type="Gene3D" id="3.40.50.300">
    <property type="entry name" value="P-loop containing nucleotide triphosphate hydrolases"/>
    <property type="match status" value="1"/>
</dbReference>
<dbReference type="PANTHER" id="PTHR18884">
    <property type="entry name" value="SEPTIN"/>
    <property type="match status" value="1"/>
</dbReference>
<proteinExistence type="predicted"/>
<dbReference type="SUPFAM" id="SSF52540">
    <property type="entry name" value="P-loop containing nucleoside triphosphate hydrolases"/>
    <property type="match status" value="1"/>
</dbReference>
<dbReference type="Pfam" id="PF00735">
    <property type="entry name" value="Septin"/>
    <property type="match status" value="1"/>
</dbReference>
<feature type="non-terminal residue" evidence="3">
    <location>
        <position position="191"/>
    </location>
</feature>
<accession>A0AAD5TZG3</accession>
<name>A0AAD5TZG3_9FUNG</name>
<dbReference type="Proteomes" id="UP001211065">
    <property type="component" value="Unassembled WGS sequence"/>
</dbReference>
<evidence type="ECO:0000313" key="3">
    <source>
        <dbReference type="EMBL" id="KAJ3217890.1"/>
    </source>
</evidence>